<dbReference type="EMBL" id="CP102487">
    <property type="protein sequence ID" value="UUX58927.1"/>
    <property type="molecule type" value="Genomic_DNA"/>
</dbReference>
<dbReference type="InterPro" id="IPR027381">
    <property type="entry name" value="LytR/CpsA/Psr_C"/>
</dbReference>
<proteinExistence type="inferred from homology"/>
<dbReference type="Pfam" id="PF13399">
    <property type="entry name" value="LytR_C"/>
    <property type="match status" value="1"/>
</dbReference>
<dbReference type="Proteomes" id="UP001060018">
    <property type="component" value="Chromosome"/>
</dbReference>
<comment type="similarity">
    <text evidence="1">Belongs to the LytR/CpsA/Psr (LCP) family.</text>
</comment>
<sequence>MTELRIRPHRRRITLLLVFALVIALVVAASGLWFKLQGNISTASMRSSESAAPDSSHGLNLLLLGSDTRDLEASGFGKGSGARSDSMVLVHVAAGNKRIDAVQIPRDTLVDMPACDDTGHGSFSGGVAMINSALNYGPACSVAAVESLTGVQLNHFIEINFEGFISIVDALGGVDVCLPQPMKDPKAKLDLPAGDQKVNGTDALALARTRHAVGDGSDIARLGHQQMVMSAIVQQATSRETLARPDRLYSFLDAATSSLTVDPGLSSLSDLTALAARAQAVPSDDITFMTMPWSPAPQNRNRVVPSADAESLFASLREDSPVALAGTKSGKKSDADAASEINDRAAAVHITNAARVANLAGDYAKKASEQGFTVSGVGNAASVQGATTLLAADTDQAQQTAVALAKDLNLDLKPETAAIDGVQLHLGQDYQSVEKPEKSPVKTTNRKASQSLCG</sequence>
<dbReference type="PANTHER" id="PTHR33392:SF6">
    <property type="entry name" value="POLYISOPRENYL-TEICHOIC ACID--PEPTIDOGLYCAN TEICHOIC ACID TRANSFERASE TAGU"/>
    <property type="match status" value="1"/>
</dbReference>
<name>A0AA94XXW7_9MICC</name>
<evidence type="ECO:0000256" key="2">
    <source>
        <dbReference type="SAM" id="MobiDB-lite"/>
    </source>
</evidence>
<feature type="domain" description="LytR/CpsA/Psr regulator C-terminal" evidence="4">
    <location>
        <begin position="347"/>
        <end position="430"/>
    </location>
</feature>
<dbReference type="AlphaFoldDB" id="A0AA94XXW7"/>
<gene>
    <name evidence="5" type="ORF">NUH22_16795</name>
</gene>
<feature type="compositionally biased region" description="Polar residues" evidence="2">
    <location>
        <begin position="441"/>
        <end position="454"/>
    </location>
</feature>
<evidence type="ECO:0000259" key="3">
    <source>
        <dbReference type="Pfam" id="PF03816"/>
    </source>
</evidence>
<evidence type="ECO:0000313" key="5">
    <source>
        <dbReference type="EMBL" id="UUX58927.1"/>
    </source>
</evidence>
<feature type="region of interest" description="Disordered" evidence="2">
    <location>
        <begin position="430"/>
        <end position="454"/>
    </location>
</feature>
<dbReference type="InterPro" id="IPR050922">
    <property type="entry name" value="LytR/CpsA/Psr_CW_biosynth"/>
</dbReference>
<evidence type="ECO:0000259" key="4">
    <source>
        <dbReference type="Pfam" id="PF13399"/>
    </source>
</evidence>
<evidence type="ECO:0000256" key="1">
    <source>
        <dbReference type="ARBA" id="ARBA00006068"/>
    </source>
</evidence>
<reference evidence="5" key="1">
    <citation type="journal article" date="2022" name="Pest Manag. Sci.">
        <title>Glutamicibacter halophytocola-mediated host fitness of potato tuber moth on Solanaceae crops.</title>
        <authorList>
            <person name="Wang W."/>
            <person name="Xiao G."/>
            <person name="Du G."/>
            <person name="Chang L."/>
            <person name="Yang Y."/>
            <person name="Ye J."/>
            <person name="Chen B."/>
        </authorList>
    </citation>
    <scope>NUCLEOTIDE SEQUENCE</scope>
    <source>
        <strain evidence="5">S2</strain>
    </source>
</reference>
<dbReference type="PANTHER" id="PTHR33392">
    <property type="entry name" value="POLYISOPRENYL-TEICHOIC ACID--PEPTIDOGLYCAN TEICHOIC ACID TRANSFERASE TAGU"/>
    <property type="match status" value="1"/>
</dbReference>
<dbReference type="Gene3D" id="3.40.630.190">
    <property type="entry name" value="LCP protein"/>
    <property type="match status" value="1"/>
</dbReference>
<dbReference type="InterPro" id="IPR004474">
    <property type="entry name" value="LytR_CpsA_psr"/>
</dbReference>
<dbReference type="NCBIfam" id="TIGR00350">
    <property type="entry name" value="lytR_cpsA_psr"/>
    <property type="match status" value="1"/>
</dbReference>
<dbReference type="Pfam" id="PF03816">
    <property type="entry name" value="LytR_cpsA_psr"/>
    <property type="match status" value="1"/>
</dbReference>
<evidence type="ECO:0000313" key="6">
    <source>
        <dbReference type="Proteomes" id="UP001060018"/>
    </source>
</evidence>
<dbReference type="Gene3D" id="3.30.70.2390">
    <property type="match status" value="1"/>
</dbReference>
<protein>
    <submittedName>
        <fullName evidence="5">LCP family protein</fullName>
    </submittedName>
</protein>
<dbReference type="RefSeq" id="WP_171918758.1">
    <property type="nucleotide sequence ID" value="NZ_CP102487.1"/>
</dbReference>
<organism evidence="5 6">
    <name type="scientific">Glutamicibacter halophytocola</name>
    <dbReference type="NCBI Taxonomy" id="1933880"/>
    <lineage>
        <taxon>Bacteria</taxon>
        <taxon>Bacillati</taxon>
        <taxon>Actinomycetota</taxon>
        <taxon>Actinomycetes</taxon>
        <taxon>Micrococcales</taxon>
        <taxon>Micrococcaceae</taxon>
        <taxon>Glutamicibacter</taxon>
    </lineage>
</organism>
<feature type="domain" description="Cell envelope-related transcriptional attenuator" evidence="3">
    <location>
        <begin position="83"/>
        <end position="237"/>
    </location>
</feature>
<accession>A0AA94XXW7</accession>